<name>A0A0J7XKX1_9SPHN</name>
<gene>
    <name evidence="1" type="ORF">V473_23135</name>
</gene>
<dbReference type="PATRIC" id="fig|1420583.3.peg.4436"/>
<sequence length="99" mass="10998">MSHHRLFAQLAFERALGMAALNALAQAVAECDQFRAVGRERDPIHFWVLAGELEDVVQDRIRDVLDGPGLAVVERGELFHQPRIVELVIAARDARTAPS</sequence>
<keyword evidence="2" id="KW-1185">Reference proteome</keyword>
<evidence type="ECO:0000313" key="1">
    <source>
        <dbReference type="EMBL" id="KMS51758.1"/>
    </source>
</evidence>
<reference evidence="1 2" key="1">
    <citation type="journal article" date="2015" name="G3 (Bethesda)">
        <title>Insights into Ongoing Evolution of the Hexachlorocyclohexane Catabolic Pathway from Comparative Genomics of Ten Sphingomonadaceae Strains.</title>
        <authorList>
            <person name="Pearce S.L."/>
            <person name="Oakeshott J.G."/>
            <person name="Pandey G."/>
        </authorList>
    </citation>
    <scope>NUCLEOTIDE SEQUENCE [LARGE SCALE GENOMIC DNA]</scope>
    <source>
        <strain evidence="1 2">LL01</strain>
    </source>
</reference>
<comment type="caution">
    <text evidence="1">The sequence shown here is derived from an EMBL/GenBank/DDBJ whole genome shotgun (WGS) entry which is preliminary data.</text>
</comment>
<proteinExistence type="predicted"/>
<dbReference type="EMBL" id="JACT01000008">
    <property type="protein sequence ID" value="KMS51758.1"/>
    <property type="molecule type" value="Genomic_DNA"/>
</dbReference>
<accession>A0A0J7XKX1</accession>
<organism evidence="1 2">
    <name type="scientific">Sphingobium cupriresistens LL01</name>
    <dbReference type="NCBI Taxonomy" id="1420583"/>
    <lineage>
        <taxon>Bacteria</taxon>
        <taxon>Pseudomonadati</taxon>
        <taxon>Pseudomonadota</taxon>
        <taxon>Alphaproteobacteria</taxon>
        <taxon>Sphingomonadales</taxon>
        <taxon>Sphingomonadaceae</taxon>
        <taxon>Sphingobium</taxon>
    </lineage>
</organism>
<dbReference type="RefSeq" id="WP_019368262.1">
    <property type="nucleotide sequence ID" value="NZ_KQ130439.1"/>
</dbReference>
<dbReference type="STRING" id="1420583.V473_23135"/>
<dbReference type="AlphaFoldDB" id="A0A0J7XKX1"/>
<dbReference type="Proteomes" id="UP000052232">
    <property type="component" value="Unassembled WGS sequence"/>
</dbReference>
<evidence type="ECO:0000313" key="2">
    <source>
        <dbReference type="Proteomes" id="UP000052232"/>
    </source>
</evidence>
<protein>
    <submittedName>
        <fullName evidence="1">Uncharacterized protein</fullName>
    </submittedName>
</protein>